<reference evidence="2" key="1">
    <citation type="submission" date="2016-03" db="EMBL/GenBank/DDBJ databases">
        <authorList>
            <person name="Guldener U."/>
        </authorList>
    </citation>
    <scope>NUCLEOTIDE SEQUENCE [LARGE SCALE GENOMIC DNA]</scope>
</reference>
<evidence type="ECO:0000313" key="1">
    <source>
        <dbReference type="EMBL" id="CZT51859.1"/>
    </source>
</evidence>
<proteinExistence type="predicted"/>
<name>A0A1E1MRZ4_RHYSE</name>
<evidence type="ECO:0000313" key="2">
    <source>
        <dbReference type="Proteomes" id="UP000177625"/>
    </source>
</evidence>
<dbReference type="Proteomes" id="UP000177625">
    <property type="component" value="Unassembled WGS sequence"/>
</dbReference>
<dbReference type="EMBL" id="FJVC01000514">
    <property type="protein sequence ID" value="CZT51859.1"/>
    <property type="molecule type" value="Genomic_DNA"/>
</dbReference>
<accession>A0A1E1MRZ4</accession>
<keyword evidence="2" id="KW-1185">Reference proteome</keyword>
<dbReference type="AlphaFoldDB" id="A0A1E1MRZ4"/>
<sequence>MTWVKQKLALGAIRTCVIMLYRWPFECEIQDANESSPKMMFQIYSFPDKDFLNTFVLDFLAIAFDDRCAIRDLSKKYPETSPRFETVKKARLRLYVIVRRVQQLYASISITRFFPTFQLWNPTPTRTPKLGMDD</sequence>
<organism evidence="1 2">
    <name type="scientific">Rhynchosporium secalis</name>
    <name type="common">Barley scald fungus</name>
    <dbReference type="NCBI Taxonomy" id="38038"/>
    <lineage>
        <taxon>Eukaryota</taxon>
        <taxon>Fungi</taxon>
        <taxon>Dikarya</taxon>
        <taxon>Ascomycota</taxon>
        <taxon>Pezizomycotina</taxon>
        <taxon>Leotiomycetes</taxon>
        <taxon>Helotiales</taxon>
        <taxon>Ploettnerulaceae</taxon>
        <taxon>Rhynchosporium</taxon>
    </lineage>
</organism>
<gene>
    <name evidence="1" type="ORF">RSE6_13068</name>
</gene>
<protein>
    <submittedName>
        <fullName evidence="1">Uncharacterized protein</fullName>
    </submittedName>
</protein>